<protein>
    <submittedName>
        <fullName evidence="2">Membrane protein</fullName>
    </submittedName>
</protein>
<evidence type="ECO:0000256" key="1">
    <source>
        <dbReference type="SAM" id="Phobius"/>
    </source>
</evidence>
<evidence type="ECO:0000313" key="3">
    <source>
        <dbReference type="Proteomes" id="UP001144323"/>
    </source>
</evidence>
<dbReference type="RefSeq" id="WP_281803284.1">
    <property type="nucleotide sequence ID" value="NZ_BSEC01000001.1"/>
</dbReference>
<gene>
    <name evidence="2" type="ORF">LMG27198_24540</name>
</gene>
<evidence type="ECO:0000313" key="2">
    <source>
        <dbReference type="EMBL" id="GLI93462.1"/>
    </source>
</evidence>
<reference evidence="2" key="1">
    <citation type="journal article" date="2023" name="Int. J. Syst. Evol. Microbiol.">
        <title>Methylocystis iwaonis sp. nov., a type II methane-oxidizing bacterium from surface soil of a rice paddy field in Japan, and emended description of the genus Methylocystis (ex Whittenbury et al. 1970) Bowman et al. 1993.</title>
        <authorList>
            <person name="Kaise H."/>
            <person name="Sawadogo J.B."/>
            <person name="Alam M.S."/>
            <person name="Ueno C."/>
            <person name="Dianou D."/>
            <person name="Shinjo R."/>
            <person name="Asakawa S."/>
        </authorList>
    </citation>
    <scope>NUCLEOTIDE SEQUENCE</scope>
    <source>
        <strain evidence="2">LMG27198</strain>
    </source>
</reference>
<feature type="transmembrane region" description="Helical" evidence="1">
    <location>
        <begin position="63"/>
        <end position="87"/>
    </location>
</feature>
<proteinExistence type="predicted"/>
<accession>A0A9W6GUT7</accession>
<feature type="transmembrane region" description="Helical" evidence="1">
    <location>
        <begin position="7"/>
        <end position="27"/>
    </location>
</feature>
<organism evidence="2 3">
    <name type="scientific">Methylocystis echinoides</name>
    <dbReference type="NCBI Taxonomy" id="29468"/>
    <lineage>
        <taxon>Bacteria</taxon>
        <taxon>Pseudomonadati</taxon>
        <taxon>Pseudomonadota</taxon>
        <taxon>Alphaproteobacteria</taxon>
        <taxon>Hyphomicrobiales</taxon>
        <taxon>Methylocystaceae</taxon>
        <taxon>Methylocystis</taxon>
    </lineage>
</organism>
<dbReference type="Pfam" id="PF09933">
    <property type="entry name" value="DUF2165"/>
    <property type="match status" value="1"/>
</dbReference>
<keyword evidence="1" id="KW-0472">Membrane</keyword>
<keyword evidence="1" id="KW-0812">Transmembrane</keyword>
<keyword evidence="1" id="KW-1133">Transmembrane helix</keyword>
<dbReference type="AlphaFoldDB" id="A0A9W6GUT7"/>
<feature type="transmembrane region" description="Helical" evidence="1">
    <location>
        <begin position="99"/>
        <end position="120"/>
    </location>
</feature>
<keyword evidence="3" id="KW-1185">Reference proteome</keyword>
<dbReference type="InterPro" id="IPR018681">
    <property type="entry name" value="DUF2165_transmembrane"/>
</dbReference>
<dbReference type="EMBL" id="BSEC01000001">
    <property type="protein sequence ID" value="GLI93462.1"/>
    <property type="molecule type" value="Genomic_DNA"/>
</dbReference>
<sequence>MIARIAKIAIVVAMATIMLLVAIGNIFDYGANFDVVNHVLSMDTVPETPLKWRAITRPWLHHLFYNLIILTESASGALSLYGGVLLWRARAGDAGAFNAAKSVAIAGLALGFLLYAFGFMGVGGEWFLMWRSAPYNLESAAARFIELLGLSLIFLSLRDVD</sequence>
<comment type="caution">
    <text evidence="2">The sequence shown here is derived from an EMBL/GenBank/DDBJ whole genome shotgun (WGS) entry which is preliminary data.</text>
</comment>
<feature type="transmembrane region" description="Helical" evidence="1">
    <location>
        <begin position="140"/>
        <end position="157"/>
    </location>
</feature>
<name>A0A9W6GUT7_9HYPH</name>
<dbReference type="Proteomes" id="UP001144323">
    <property type="component" value="Unassembled WGS sequence"/>
</dbReference>